<dbReference type="Proteomes" id="UP001196413">
    <property type="component" value="Unassembled WGS sequence"/>
</dbReference>
<keyword evidence="2" id="KW-1185">Reference proteome</keyword>
<sequence length="119" mass="13532">MVDAEFLYNSGVALRESTSSLSLSTSTCRPLYTSSADSGLLYETQINVNQCIVRSLAAPGRNVLTMLQVNALRRYTGEISQLTPTCSFFLRLLDIPDYCLRFYFFQFQSFTCQFLYDSE</sequence>
<comment type="caution">
    <text evidence="1">The sequence shown here is derived from an EMBL/GenBank/DDBJ whole genome shotgun (WGS) entry which is preliminary data.</text>
</comment>
<name>A0AAD5QJB0_PARTN</name>
<protein>
    <submittedName>
        <fullName evidence="1">Uncharacterized protein</fullName>
    </submittedName>
</protein>
<organism evidence="1 2">
    <name type="scientific">Parelaphostrongylus tenuis</name>
    <name type="common">Meningeal worm</name>
    <dbReference type="NCBI Taxonomy" id="148309"/>
    <lineage>
        <taxon>Eukaryota</taxon>
        <taxon>Metazoa</taxon>
        <taxon>Ecdysozoa</taxon>
        <taxon>Nematoda</taxon>
        <taxon>Chromadorea</taxon>
        <taxon>Rhabditida</taxon>
        <taxon>Rhabditina</taxon>
        <taxon>Rhabditomorpha</taxon>
        <taxon>Strongyloidea</taxon>
        <taxon>Metastrongylidae</taxon>
        <taxon>Parelaphostrongylus</taxon>
    </lineage>
</organism>
<reference evidence="1" key="1">
    <citation type="submission" date="2021-06" db="EMBL/GenBank/DDBJ databases">
        <title>Parelaphostrongylus tenuis whole genome reference sequence.</title>
        <authorList>
            <person name="Garwood T.J."/>
            <person name="Larsen P.A."/>
            <person name="Fountain-Jones N.M."/>
            <person name="Garbe J.R."/>
            <person name="Macchietto M.G."/>
            <person name="Kania S.A."/>
            <person name="Gerhold R.W."/>
            <person name="Richards J.E."/>
            <person name="Wolf T.M."/>
        </authorList>
    </citation>
    <scope>NUCLEOTIDE SEQUENCE</scope>
    <source>
        <strain evidence="1">MNPRO001-30</strain>
        <tissue evidence="1">Meninges</tissue>
    </source>
</reference>
<evidence type="ECO:0000313" key="1">
    <source>
        <dbReference type="EMBL" id="KAJ1349016.1"/>
    </source>
</evidence>
<proteinExistence type="predicted"/>
<dbReference type="AlphaFoldDB" id="A0AAD5QJB0"/>
<gene>
    <name evidence="1" type="ORF">KIN20_004458</name>
</gene>
<dbReference type="EMBL" id="JAHQIW010000601">
    <property type="protein sequence ID" value="KAJ1349016.1"/>
    <property type="molecule type" value="Genomic_DNA"/>
</dbReference>
<evidence type="ECO:0000313" key="2">
    <source>
        <dbReference type="Proteomes" id="UP001196413"/>
    </source>
</evidence>
<accession>A0AAD5QJB0</accession>